<organism evidence="2 3">
    <name type="scientific">Rhodoferax sediminis</name>
    <dbReference type="NCBI Taxonomy" id="2509614"/>
    <lineage>
        <taxon>Bacteria</taxon>
        <taxon>Pseudomonadati</taxon>
        <taxon>Pseudomonadota</taxon>
        <taxon>Betaproteobacteria</taxon>
        <taxon>Burkholderiales</taxon>
        <taxon>Comamonadaceae</taxon>
        <taxon>Rhodoferax</taxon>
    </lineage>
</organism>
<dbReference type="Proteomes" id="UP000316798">
    <property type="component" value="Chromosome"/>
</dbReference>
<name>A0A515DGF6_9BURK</name>
<accession>A0A515DGF6</accession>
<proteinExistence type="predicted"/>
<keyword evidence="3" id="KW-1185">Reference proteome</keyword>
<dbReference type="AlphaFoldDB" id="A0A515DGF6"/>
<dbReference type="KEGG" id="rhf:EUB48_20800"/>
<gene>
    <name evidence="2" type="ORF">EUB48_20800</name>
</gene>
<evidence type="ECO:0000313" key="3">
    <source>
        <dbReference type="Proteomes" id="UP000316798"/>
    </source>
</evidence>
<evidence type="ECO:0000313" key="2">
    <source>
        <dbReference type="EMBL" id="QDL39492.1"/>
    </source>
</evidence>
<reference evidence="2 3" key="1">
    <citation type="submission" date="2019-01" db="EMBL/GenBank/DDBJ databases">
        <title>Genomic insights into a novel species Rhodoferax sp.</title>
        <authorList>
            <person name="Jin L."/>
        </authorList>
    </citation>
    <scope>NUCLEOTIDE SEQUENCE [LARGE SCALE GENOMIC DNA]</scope>
    <source>
        <strain evidence="2 3">CHu59-6-5</strain>
    </source>
</reference>
<keyword evidence="1" id="KW-0812">Transmembrane</keyword>
<protein>
    <submittedName>
        <fullName evidence="2">Uncharacterized protein</fullName>
    </submittedName>
</protein>
<dbReference type="EMBL" id="CP035503">
    <property type="protein sequence ID" value="QDL39492.1"/>
    <property type="molecule type" value="Genomic_DNA"/>
</dbReference>
<feature type="transmembrane region" description="Helical" evidence="1">
    <location>
        <begin position="38"/>
        <end position="57"/>
    </location>
</feature>
<dbReference type="OrthoDB" id="8907851at2"/>
<evidence type="ECO:0000256" key="1">
    <source>
        <dbReference type="SAM" id="Phobius"/>
    </source>
</evidence>
<keyword evidence="1" id="KW-0472">Membrane</keyword>
<dbReference type="RefSeq" id="WP_142820956.1">
    <property type="nucleotide sequence ID" value="NZ_CP035503.1"/>
</dbReference>
<sequence>MENRKALAALLLAAVVAALLVAANQMIDTWSDDHVLAAWVVLWAIGFAALGLLAGTARKLASRVVARLDAWSYRVARARADARFMEAAQNDPRVMADLRIAVSRQRDNEVQDIRADVDVARIAHRPETGLIAHYESLARNIPVAHFASSW</sequence>
<keyword evidence="1" id="KW-1133">Transmembrane helix</keyword>